<gene>
    <name evidence="2" type="ORF">MNR06_01775</name>
</gene>
<reference evidence="2" key="1">
    <citation type="submission" date="2022-03" db="EMBL/GenBank/DDBJ databases">
        <title>Genome Identification and Characterization of new species Bdellovibrio reynosense LBG001 sp. nov. from a Mexico soil sample.</title>
        <authorList>
            <person name="Camilli A."/>
            <person name="Ajao Y."/>
            <person name="Guo X."/>
        </authorList>
    </citation>
    <scope>NUCLEOTIDE SEQUENCE</scope>
    <source>
        <strain evidence="2">LBG001</strain>
    </source>
</reference>
<protein>
    <submittedName>
        <fullName evidence="2">Uncharacterized protein</fullName>
    </submittedName>
</protein>
<keyword evidence="3" id="KW-1185">Reference proteome</keyword>
<name>A0ABY4CDE4_9BACT</name>
<dbReference type="Proteomes" id="UP000830116">
    <property type="component" value="Chromosome"/>
</dbReference>
<evidence type="ECO:0000313" key="3">
    <source>
        <dbReference type="Proteomes" id="UP000830116"/>
    </source>
</evidence>
<dbReference type="EMBL" id="CP093442">
    <property type="protein sequence ID" value="UOF01681.1"/>
    <property type="molecule type" value="Genomic_DNA"/>
</dbReference>
<evidence type="ECO:0000313" key="2">
    <source>
        <dbReference type="EMBL" id="UOF01681.1"/>
    </source>
</evidence>
<keyword evidence="1" id="KW-0732">Signal</keyword>
<sequence>MKALKLSSLFVAGLVSSLLATADKAYAVTVNMNTKTVNDSLVQNLSCKNLSVDNIYRAIRADAFDANRNMPIQNWAFKSGMATIAGCWALSSTQRMVSYMARYNATGARSMQERIPVVLDMVRGARVVEAKTNTVDENRNRLSEVKLPYFSVFAVEEGNLRDSRNNYNGLWNKLMDGYDQNVGGYVVRRHFRDEIEANQANHFFRFGNIGMGMGSGKRSERKNAETVEQIIRNASGKRLTLINLRAGRTLQHIVMVKSFKRLSNNIIDFTVYDSNAPERDWSVFYNGRSGQFYAPDVVDRIGAIETKALGVFVVDEEERGKLESAMLAFYKALCK</sequence>
<organism evidence="2 3">
    <name type="scientific">Bdellovibrio reynosensis</name>
    <dbReference type="NCBI Taxonomy" id="2835041"/>
    <lineage>
        <taxon>Bacteria</taxon>
        <taxon>Pseudomonadati</taxon>
        <taxon>Bdellovibrionota</taxon>
        <taxon>Bdellovibrionia</taxon>
        <taxon>Bdellovibrionales</taxon>
        <taxon>Pseudobdellovibrionaceae</taxon>
        <taxon>Bdellovibrio</taxon>
    </lineage>
</organism>
<evidence type="ECO:0000256" key="1">
    <source>
        <dbReference type="SAM" id="SignalP"/>
    </source>
</evidence>
<feature type="chain" id="PRO_5045070918" evidence="1">
    <location>
        <begin position="28"/>
        <end position="335"/>
    </location>
</feature>
<accession>A0ABY4CDE4</accession>
<proteinExistence type="predicted"/>
<dbReference type="RefSeq" id="WP_243538282.1">
    <property type="nucleotide sequence ID" value="NZ_CP093442.1"/>
</dbReference>
<feature type="signal peptide" evidence="1">
    <location>
        <begin position="1"/>
        <end position="27"/>
    </location>
</feature>